<dbReference type="Proteomes" id="UP001403385">
    <property type="component" value="Unassembled WGS sequence"/>
</dbReference>
<comment type="cofactor">
    <cofactor evidence="1">
        <name>[4Fe-4S] cluster</name>
        <dbReference type="ChEBI" id="CHEBI:49883"/>
    </cofactor>
</comment>
<dbReference type="PANTHER" id="PTHR11228:SF7">
    <property type="entry name" value="PQQA PEPTIDE CYCLASE"/>
    <property type="match status" value="1"/>
</dbReference>
<dbReference type="RefSeq" id="WP_346823318.1">
    <property type="nucleotide sequence ID" value="NZ_JBDKWZ010000014.1"/>
</dbReference>
<evidence type="ECO:0000256" key="5">
    <source>
        <dbReference type="ARBA" id="ARBA00023014"/>
    </source>
</evidence>
<dbReference type="AlphaFoldDB" id="A0AAW9SFF7"/>
<evidence type="ECO:0000256" key="4">
    <source>
        <dbReference type="ARBA" id="ARBA00023004"/>
    </source>
</evidence>
<evidence type="ECO:0000313" key="7">
    <source>
        <dbReference type="Proteomes" id="UP001403385"/>
    </source>
</evidence>
<sequence>MRKQWSILYRGSLSSCNYACTYCPFGKTKNTREELAQDKRELQKFAGWVANRKESIGVLFTPWGEGLVRKYYQEILTELTHLENVRKIAIQTNLSCSTAWMEKVNKSKFALWATYHPTQISLEKFAAKCHELDALGIRYSVGFVGFKEDFEQMEKLRALLHPNVYLWVNANKKIADYYSATDLERIGKTDPYFINNTVYHPSKGEACQAGDSVFSVDGEGNVTRCHFVKEVIGNIYEPAFESVLYPRKCVNATCGCHIGYVHMDKLKLYELYGEGVLERIPDNWRHQTAETHHVKETSSS</sequence>
<gene>
    <name evidence="6" type="ORF">AAG747_21625</name>
</gene>
<comment type="caution">
    <text evidence="6">The sequence shown here is derived from an EMBL/GenBank/DDBJ whole genome shotgun (WGS) entry which is preliminary data.</text>
</comment>
<name>A0AAW9SFF7_9BACT</name>
<dbReference type="Gene3D" id="3.20.20.70">
    <property type="entry name" value="Aldolase class I"/>
    <property type="match status" value="1"/>
</dbReference>
<evidence type="ECO:0000256" key="2">
    <source>
        <dbReference type="ARBA" id="ARBA00022691"/>
    </source>
</evidence>
<organism evidence="6 7">
    <name type="scientific">Rapidithrix thailandica</name>
    <dbReference type="NCBI Taxonomy" id="413964"/>
    <lineage>
        <taxon>Bacteria</taxon>
        <taxon>Pseudomonadati</taxon>
        <taxon>Bacteroidota</taxon>
        <taxon>Cytophagia</taxon>
        <taxon>Cytophagales</taxon>
        <taxon>Flammeovirgaceae</taxon>
        <taxon>Rapidithrix</taxon>
    </lineage>
</organism>
<protein>
    <submittedName>
        <fullName evidence="6">STM4011 family radical SAM protein</fullName>
    </submittedName>
</protein>
<dbReference type="InterPro" id="IPR058240">
    <property type="entry name" value="rSAM_sf"/>
</dbReference>
<reference evidence="6 7" key="1">
    <citation type="submission" date="2024-04" db="EMBL/GenBank/DDBJ databases">
        <title>Novel genus in family Flammeovirgaceae.</title>
        <authorList>
            <person name="Nguyen T.H."/>
            <person name="Vuong T.Q."/>
            <person name="Le H."/>
            <person name="Kim S.-G."/>
        </authorList>
    </citation>
    <scope>NUCLEOTIDE SEQUENCE [LARGE SCALE GENOMIC DNA]</scope>
    <source>
        <strain evidence="6 7">JCM 23209</strain>
    </source>
</reference>
<dbReference type="InterPro" id="IPR047771">
    <property type="entry name" value="Radical_SAM_STM4011-like"/>
</dbReference>
<keyword evidence="5" id="KW-0411">Iron-sulfur</keyword>
<dbReference type="InterPro" id="IPR013785">
    <property type="entry name" value="Aldolase_TIM"/>
</dbReference>
<dbReference type="GO" id="GO:0003824">
    <property type="term" value="F:catalytic activity"/>
    <property type="evidence" value="ECO:0007669"/>
    <property type="project" value="InterPro"/>
</dbReference>
<dbReference type="InterPro" id="IPR050377">
    <property type="entry name" value="Radical_SAM_PqqE_MftC-like"/>
</dbReference>
<dbReference type="NCBIfam" id="NF038073">
    <property type="entry name" value="rSAM_STM4011"/>
    <property type="match status" value="1"/>
</dbReference>
<dbReference type="GO" id="GO:0051536">
    <property type="term" value="F:iron-sulfur cluster binding"/>
    <property type="evidence" value="ECO:0007669"/>
    <property type="project" value="UniProtKB-KW"/>
</dbReference>
<keyword evidence="2" id="KW-0949">S-adenosyl-L-methionine</keyword>
<dbReference type="PANTHER" id="PTHR11228">
    <property type="entry name" value="RADICAL SAM DOMAIN PROTEIN"/>
    <property type="match status" value="1"/>
</dbReference>
<keyword evidence="3" id="KW-0479">Metal-binding</keyword>
<dbReference type="CDD" id="cd01335">
    <property type="entry name" value="Radical_SAM"/>
    <property type="match status" value="1"/>
</dbReference>
<proteinExistence type="predicted"/>
<dbReference type="InterPro" id="IPR007197">
    <property type="entry name" value="rSAM"/>
</dbReference>
<evidence type="ECO:0000256" key="3">
    <source>
        <dbReference type="ARBA" id="ARBA00022723"/>
    </source>
</evidence>
<dbReference type="SUPFAM" id="SSF102114">
    <property type="entry name" value="Radical SAM enzymes"/>
    <property type="match status" value="1"/>
</dbReference>
<dbReference type="GO" id="GO:0046872">
    <property type="term" value="F:metal ion binding"/>
    <property type="evidence" value="ECO:0007669"/>
    <property type="project" value="UniProtKB-KW"/>
</dbReference>
<keyword evidence="4" id="KW-0408">Iron</keyword>
<dbReference type="SFLD" id="SFLDS00029">
    <property type="entry name" value="Radical_SAM"/>
    <property type="match status" value="1"/>
</dbReference>
<evidence type="ECO:0000256" key="1">
    <source>
        <dbReference type="ARBA" id="ARBA00001966"/>
    </source>
</evidence>
<evidence type="ECO:0000313" key="6">
    <source>
        <dbReference type="EMBL" id="MEN7550535.1"/>
    </source>
</evidence>
<dbReference type="EMBL" id="JBDKWZ010000014">
    <property type="protein sequence ID" value="MEN7550535.1"/>
    <property type="molecule type" value="Genomic_DNA"/>
</dbReference>
<accession>A0AAW9SFF7</accession>
<keyword evidence="7" id="KW-1185">Reference proteome</keyword>